<dbReference type="EMBL" id="FPLD01000026">
    <property type="protein sequence ID" value="SGY87702.1"/>
    <property type="molecule type" value="Genomic_DNA"/>
</dbReference>
<evidence type="ECO:0000313" key="2">
    <source>
        <dbReference type="EMBL" id="SGY87702.1"/>
    </source>
</evidence>
<name>A0A1K9YXA4_9GAMM</name>
<organism evidence="2 3">
    <name type="scientific">Moritella viscosa</name>
    <dbReference type="NCBI Taxonomy" id="80854"/>
    <lineage>
        <taxon>Bacteria</taxon>
        <taxon>Pseudomonadati</taxon>
        <taxon>Pseudomonadota</taxon>
        <taxon>Gammaproteobacteria</taxon>
        <taxon>Alteromonadales</taxon>
        <taxon>Moritellaceae</taxon>
        <taxon>Moritella</taxon>
    </lineage>
</organism>
<protein>
    <recommendedName>
        <fullName evidence="4">Holin</fullName>
    </recommendedName>
</protein>
<accession>A0A1K9YXA4</accession>
<dbReference type="RefSeq" id="WP_075517991.1">
    <property type="nucleotide sequence ID" value="NZ_FPLD01000026.1"/>
</dbReference>
<feature type="transmembrane region" description="Helical" evidence="1">
    <location>
        <begin position="35"/>
        <end position="61"/>
    </location>
</feature>
<gene>
    <name evidence="2" type="ORF">NVI5450_0786</name>
</gene>
<sequence length="107" mass="11931">MEELIVFIRQWGQLCLLSLLAAATQMYMSGTRITFFHYFMSVLMAILSAYIADSFCTWLGLNDDLKTGIIGIAAYVAPHLLTGVNALAKAVSKDPKHFLDIIMRNKS</sequence>
<dbReference type="OrthoDB" id="6400118at2"/>
<dbReference type="Proteomes" id="UP000183794">
    <property type="component" value="Unassembled WGS sequence"/>
</dbReference>
<keyword evidence="1" id="KW-1133">Transmembrane helix</keyword>
<evidence type="ECO:0000256" key="1">
    <source>
        <dbReference type="SAM" id="Phobius"/>
    </source>
</evidence>
<reference evidence="2 3" key="1">
    <citation type="submission" date="2016-11" db="EMBL/GenBank/DDBJ databases">
        <authorList>
            <person name="Jaros S."/>
            <person name="Januszkiewicz K."/>
            <person name="Wedrychowicz H."/>
        </authorList>
    </citation>
    <scope>NUCLEOTIDE SEQUENCE [LARGE SCALE GENOMIC DNA]</scope>
    <source>
        <strain evidence="2">NVI 5450</strain>
    </source>
</reference>
<feature type="transmembrane region" description="Helical" evidence="1">
    <location>
        <begin position="67"/>
        <end position="88"/>
    </location>
</feature>
<dbReference type="AlphaFoldDB" id="A0A1K9YXA4"/>
<evidence type="ECO:0008006" key="4">
    <source>
        <dbReference type="Google" id="ProtNLM"/>
    </source>
</evidence>
<proteinExistence type="predicted"/>
<evidence type="ECO:0000313" key="3">
    <source>
        <dbReference type="Proteomes" id="UP000183794"/>
    </source>
</evidence>
<keyword evidence="1" id="KW-0812">Transmembrane</keyword>
<keyword evidence="1" id="KW-0472">Membrane</keyword>